<evidence type="ECO:0000313" key="1">
    <source>
        <dbReference type="EMBL" id="KAI0031250.1"/>
    </source>
</evidence>
<proteinExistence type="predicted"/>
<reference evidence="1" key="1">
    <citation type="submission" date="2021-02" db="EMBL/GenBank/DDBJ databases">
        <authorList>
            <consortium name="DOE Joint Genome Institute"/>
            <person name="Ahrendt S."/>
            <person name="Looney B.P."/>
            <person name="Miyauchi S."/>
            <person name="Morin E."/>
            <person name="Drula E."/>
            <person name="Courty P.E."/>
            <person name="Chicoki N."/>
            <person name="Fauchery L."/>
            <person name="Kohler A."/>
            <person name="Kuo A."/>
            <person name="Labutti K."/>
            <person name="Pangilinan J."/>
            <person name="Lipzen A."/>
            <person name="Riley R."/>
            <person name="Andreopoulos W."/>
            <person name="He G."/>
            <person name="Johnson J."/>
            <person name="Barry K.W."/>
            <person name="Grigoriev I.V."/>
            <person name="Nagy L."/>
            <person name="Hibbett D."/>
            <person name="Henrissat B."/>
            <person name="Matheny P.B."/>
            <person name="Labbe J."/>
            <person name="Martin F."/>
        </authorList>
    </citation>
    <scope>NUCLEOTIDE SEQUENCE</scope>
    <source>
        <strain evidence="1">EC-137</strain>
    </source>
</reference>
<dbReference type="EMBL" id="MU273587">
    <property type="protein sequence ID" value="KAI0031250.1"/>
    <property type="molecule type" value="Genomic_DNA"/>
</dbReference>
<dbReference type="Proteomes" id="UP000814128">
    <property type="component" value="Unassembled WGS sequence"/>
</dbReference>
<gene>
    <name evidence="1" type="ORF">K488DRAFT_79167</name>
</gene>
<accession>A0ACB8QHZ8</accession>
<name>A0ACB8QHZ8_9AGAM</name>
<protein>
    <submittedName>
        <fullName evidence="1">Clavaminate synthase-like protein</fullName>
    </submittedName>
</protein>
<keyword evidence="2" id="KW-1185">Reference proteome</keyword>
<evidence type="ECO:0000313" key="2">
    <source>
        <dbReference type="Proteomes" id="UP000814128"/>
    </source>
</evidence>
<reference evidence="1" key="2">
    <citation type="journal article" date="2022" name="New Phytol.">
        <title>Evolutionary transition to the ectomycorrhizal habit in the genomes of a hyperdiverse lineage of mushroom-forming fungi.</title>
        <authorList>
            <person name="Looney B."/>
            <person name="Miyauchi S."/>
            <person name="Morin E."/>
            <person name="Drula E."/>
            <person name="Courty P.E."/>
            <person name="Kohler A."/>
            <person name="Kuo A."/>
            <person name="LaButti K."/>
            <person name="Pangilinan J."/>
            <person name="Lipzen A."/>
            <person name="Riley R."/>
            <person name="Andreopoulos W."/>
            <person name="He G."/>
            <person name="Johnson J."/>
            <person name="Nolan M."/>
            <person name="Tritt A."/>
            <person name="Barry K.W."/>
            <person name="Grigoriev I.V."/>
            <person name="Nagy L.G."/>
            <person name="Hibbett D."/>
            <person name="Henrissat B."/>
            <person name="Matheny P.B."/>
            <person name="Labbe J."/>
            <person name="Martin F.M."/>
        </authorList>
    </citation>
    <scope>NUCLEOTIDE SEQUENCE</scope>
    <source>
        <strain evidence="1">EC-137</strain>
    </source>
</reference>
<comment type="caution">
    <text evidence="1">The sequence shown here is derived from an EMBL/GenBank/DDBJ whole genome shotgun (WGS) entry which is preliminary data.</text>
</comment>
<organism evidence="1 2">
    <name type="scientific">Vararia minispora EC-137</name>
    <dbReference type="NCBI Taxonomy" id="1314806"/>
    <lineage>
        <taxon>Eukaryota</taxon>
        <taxon>Fungi</taxon>
        <taxon>Dikarya</taxon>
        <taxon>Basidiomycota</taxon>
        <taxon>Agaricomycotina</taxon>
        <taxon>Agaricomycetes</taxon>
        <taxon>Russulales</taxon>
        <taxon>Lachnocladiaceae</taxon>
        <taxon>Vararia</taxon>
    </lineage>
</organism>
<sequence length="359" mass="39929">MSPTTDHAAASFPDNLPTVPLFIINYELIKAHDESETERLFIAAKEIGFWYLKNHGVEDDTEDMFVMGEETMALPYDEKMRFEQGDSGCSFGYKCAGAVATDEDGTPDSIESINISRDDALAWPQIVHRTYPTAVNNRMESTIMPFIRKSIEINNVLLEALERKLELPRGILASKHSAEEHTSSEVRAIKAPKNQHLSNIKVSLDAHSDYGTITFLHNRVIGGLQVLLPGTDEWMWVKPIPGHAICNLGDAMVIFSGGILRSNMHRVVPPPVEQAAHDRWSLAYFTRPGDSVVLEALSSDSPMIAEAAAKKIGAFDTSVTAADWFARRIRNRRLANRKGPETWWASRGTEHSGNPIVAY</sequence>